<dbReference type="EMBL" id="JBHRXZ010000016">
    <property type="protein sequence ID" value="MFC3607438.1"/>
    <property type="molecule type" value="Genomic_DNA"/>
</dbReference>
<sequence length="197" mass="22169">MGVEASILKELGNLGMTVTELSAIRQLVKTHIHNPAFLTPFDTLVDELGKCYDVLLGVFEPLVALDTEAAFLDAFDSRHEAFRASYLTQASKPRPCAENAFEAYLILKTLKESRTGYPILRRTFARLDELVDKWVTNDAWLVMHLDGALKMLNRLLIEVAELKQRDPEDAWLVFGPAFAGFSRYLVLIRDARGALRG</sequence>
<name>A0ABV7T313_9GAMM</name>
<dbReference type="Proteomes" id="UP001595630">
    <property type="component" value="Unassembled WGS sequence"/>
</dbReference>
<keyword evidence="2" id="KW-1185">Reference proteome</keyword>
<proteinExistence type="predicted"/>
<evidence type="ECO:0000313" key="1">
    <source>
        <dbReference type="EMBL" id="MFC3607438.1"/>
    </source>
</evidence>
<organism evidence="1 2">
    <name type="scientific">Stutzerimonas tarimensis</name>
    <dbReference type="NCBI Taxonomy" id="1507735"/>
    <lineage>
        <taxon>Bacteria</taxon>
        <taxon>Pseudomonadati</taxon>
        <taxon>Pseudomonadota</taxon>
        <taxon>Gammaproteobacteria</taxon>
        <taxon>Pseudomonadales</taxon>
        <taxon>Pseudomonadaceae</taxon>
        <taxon>Stutzerimonas</taxon>
    </lineage>
</organism>
<reference evidence="2" key="1">
    <citation type="journal article" date="2019" name="Int. J. Syst. Evol. Microbiol.">
        <title>The Global Catalogue of Microorganisms (GCM) 10K type strain sequencing project: providing services to taxonomists for standard genome sequencing and annotation.</title>
        <authorList>
            <consortium name="The Broad Institute Genomics Platform"/>
            <consortium name="The Broad Institute Genome Sequencing Center for Infectious Disease"/>
            <person name="Wu L."/>
            <person name="Ma J."/>
        </authorList>
    </citation>
    <scope>NUCLEOTIDE SEQUENCE [LARGE SCALE GENOMIC DNA]</scope>
    <source>
        <strain evidence="2">KCTC 42447</strain>
    </source>
</reference>
<comment type="caution">
    <text evidence="1">The sequence shown here is derived from an EMBL/GenBank/DDBJ whole genome shotgun (WGS) entry which is preliminary data.</text>
</comment>
<accession>A0ABV7T313</accession>
<protein>
    <submittedName>
        <fullName evidence="1">Uncharacterized protein</fullName>
    </submittedName>
</protein>
<gene>
    <name evidence="1" type="ORF">ACFOMF_06575</name>
</gene>
<evidence type="ECO:0000313" key="2">
    <source>
        <dbReference type="Proteomes" id="UP001595630"/>
    </source>
</evidence>
<dbReference type="RefSeq" id="WP_386362575.1">
    <property type="nucleotide sequence ID" value="NZ_JBHRXZ010000016.1"/>
</dbReference>